<accession>A0A6H5HT63</accession>
<keyword evidence="2" id="KW-1133">Transmembrane helix</keyword>
<dbReference type="Proteomes" id="UP000479000">
    <property type="component" value="Unassembled WGS sequence"/>
</dbReference>
<dbReference type="OrthoDB" id="10029135at2759"/>
<feature type="region of interest" description="Disordered" evidence="1">
    <location>
        <begin position="186"/>
        <end position="223"/>
    </location>
</feature>
<keyword evidence="2" id="KW-0472">Membrane</keyword>
<reference evidence="3 4" key="1">
    <citation type="submission" date="2020-02" db="EMBL/GenBank/DDBJ databases">
        <authorList>
            <person name="Ferguson B K."/>
        </authorList>
    </citation>
    <scope>NUCLEOTIDE SEQUENCE [LARGE SCALE GENOMIC DNA]</scope>
</reference>
<feature type="transmembrane region" description="Helical" evidence="2">
    <location>
        <begin position="87"/>
        <end position="114"/>
    </location>
</feature>
<protein>
    <submittedName>
        <fullName evidence="3">Uncharacterized protein</fullName>
    </submittedName>
</protein>
<keyword evidence="2" id="KW-0812">Transmembrane</keyword>
<dbReference type="EMBL" id="CADCXU010032277">
    <property type="protein sequence ID" value="CAB0018157.1"/>
    <property type="molecule type" value="Genomic_DNA"/>
</dbReference>
<evidence type="ECO:0000256" key="1">
    <source>
        <dbReference type="SAM" id="MobiDB-lite"/>
    </source>
</evidence>
<evidence type="ECO:0000313" key="3">
    <source>
        <dbReference type="EMBL" id="CAB0018157.1"/>
    </source>
</evidence>
<gene>
    <name evidence="3" type="ORF">NTEN_LOCUS22066</name>
</gene>
<sequence>MSCSMPWHAFKIFMIISVPILDFRTIPILPFTHGKNSWTVFSDDVIANVTAELSNEVGGQIVGVHAPLIVRPIRTAVVTLQWDVFPYAVILIATLILVLGTAGIIYICISWSRYKAYKERMSRMYVLPRYDPVFVEPANLKEYETQVLQMSVPMDDSDSYHDLQLDFSRKNHAFSLDNVSYITKEHGDNGQQSPVSSDAATTARASSIGRRNNINNNNIHDGTINPVYDRSDDDIHNASPTNDNVTFREKKDYSHLGFNYLMDRSPIETTTEL</sequence>
<evidence type="ECO:0000313" key="4">
    <source>
        <dbReference type="Proteomes" id="UP000479000"/>
    </source>
</evidence>
<keyword evidence="4" id="KW-1185">Reference proteome</keyword>
<feature type="transmembrane region" description="Helical" evidence="2">
    <location>
        <begin position="12"/>
        <end position="32"/>
    </location>
</feature>
<feature type="compositionally biased region" description="Low complexity" evidence="1">
    <location>
        <begin position="196"/>
        <end position="219"/>
    </location>
</feature>
<evidence type="ECO:0000256" key="2">
    <source>
        <dbReference type="SAM" id="Phobius"/>
    </source>
</evidence>
<organism evidence="3 4">
    <name type="scientific">Nesidiocoris tenuis</name>
    <dbReference type="NCBI Taxonomy" id="355587"/>
    <lineage>
        <taxon>Eukaryota</taxon>
        <taxon>Metazoa</taxon>
        <taxon>Ecdysozoa</taxon>
        <taxon>Arthropoda</taxon>
        <taxon>Hexapoda</taxon>
        <taxon>Insecta</taxon>
        <taxon>Pterygota</taxon>
        <taxon>Neoptera</taxon>
        <taxon>Paraneoptera</taxon>
        <taxon>Hemiptera</taxon>
        <taxon>Heteroptera</taxon>
        <taxon>Panheteroptera</taxon>
        <taxon>Cimicomorpha</taxon>
        <taxon>Miridae</taxon>
        <taxon>Dicyphina</taxon>
        <taxon>Nesidiocoris</taxon>
    </lineage>
</organism>
<dbReference type="AlphaFoldDB" id="A0A6H5HT63"/>
<proteinExistence type="predicted"/>
<name>A0A6H5HT63_9HEMI</name>